<reference evidence="6" key="2">
    <citation type="submission" date="2020-08" db="EMBL/GenBank/DDBJ databases">
        <title>Plant Genome Project.</title>
        <authorList>
            <person name="Zhang R.-G."/>
        </authorList>
    </citation>
    <scope>NUCLEOTIDE SEQUENCE</scope>
    <source>
        <strain evidence="6">Huo1</strain>
        <tissue evidence="6">Leaf</tissue>
    </source>
</reference>
<dbReference type="EMBL" id="PNBA02000018">
    <property type="protein sequence ID" value="KAG6392399.1"/>
    <property type="molecule type" value="Genomic_DNA"/>
</dbReference>
<evidence type="ECO:0000256" key="3">
    <source>
        <dbReference type="ARBA" id="ARBA00022884"/>
    </source>
</evidence>
<feature type="domain" description="PUM-HD" evidence="5">
    <location>
        <begin position="71"/>
        <end position="425"/>
    </location>
</feature>
<dbReference type="InterPro" id="IPR016024">
    <property type="entry name" value="ARM-type_fold"/>
</dbReference>
<evidence type="ECO:0000256" key="2">
    <source>
        <dbReference type="ARBA" id="ARBA00022845"/>
    </source>
</evidence>
<keyword evidence="3" id="KW-0694">RNA-binding</keyword>
<feature type="repeat" description="Pumilio" evidence="4">
    <location>
        <begin position="357"/>
        <end position="395"/>
    </location>
</feature>
<dbReference type="PROSITE" id="PS50303">
    <property type="entry name" value="PUM_HD"/>
    <property type="match status" value="1"/>
</dbReference>
<dbReference type="SUPFAM" id="SSF48371">
    <property type="entry name" value="ARM repeat"/>
    <property type="match status" value="1"/>
</dbReference>
<dbReference type="PROSITE" id="PS50302">
    <property type="entry name" value="PUM"/>
    <property type="match status" value="2"/>
</dbReference>
<dbReference type="PANTHER" id="PTHR12537:SF137">
    <property type="entry name" value="PUMILIO HOMOLOG 16-RELATED"/>
    <property type="match status" value="1"/>
</dbReference>
<name>A0A8X8Z5Y2_SALSN</name>
<dbReference type="Gene3D" id="1.25.10.10">
    <property type="entry name" value="Leucine-rich Repeat Variant"/>
    <property type="match status" value="1"/>
</dbReference>
<comment type="caution">
    <text evidence="6">The sequence shown here is derived from an EMBL/GenBank/DDBJ whole genome shotgun (WGS) entry which is preliminary data.</text>
</comment>
<dbReference type="InterPro" id="IPR001313">
    <property type="entry name" value="Pumilio_RNA-bd_rpt"/>
</dbReference>
<organism evidence="6">
    <name type="scientific">Salvia splendens</name>
    <name type="common">Scarlet sage</name>
    <dbReference type="NCBI Taxonomy" id="180675"/>
    <lineage>
        <taxon>Eukaryota</taxon>
        <taxon>Viridiplantae</taxon>
        <taxon>Streptophyta</taxon>
        <taxon>Embryophyta</taxon>
        <taxon>Tracheophyta</taxon>
        <taxon>Spermatophyta</taxon>
        <taxon>Magnoliopsida</taxon>
        <taxon>eudicotyledons</taxon>
        <taxon>Gunneridae</taxon>
        <taxon>Pentapetalae</taxon>
        <taxon>asterids</taxon>
        <taxon>lamiids</taxon>
        <taxon>Lamiales</taxon>
        <taxon>Lamiaceae</taxon>
        <taxon>Nepetoideae</taxon>
        <taxon>Mentheae</taxon>
        <taxon>Salviinae</taxon>
        <taxon>Salvia</taxon>
        <taxon>Salvia subgen. Calosphace</taxon>
        <taxon>core Calosphace</taxon>
    </lineage>
</organism>
<dbReference type="PANTHER" id="PTHR12537">
    <property type="entry name" value="RNA BINDING PROTEIN PUMILIO-RELATED"/>
    <property type="match status" value="1"/>
</dbReference>
<reference evidence="6" key="1">
    <citation type="submission" date="2018-01" db="EMBL/GenBank/DDBJ databases">
        <authorList>
            <person name="Mao J.F."/>
        </authorList>
    </citation>
    <scope>NUCLEOTIDE SEQUENCE</scope>
    <source>
        <strain evidence="6">Huo1</strain>
        <tissue evidence="6">Leaf</tissue>
    </source>
</reference>
<accession>A0A8X8Z5Y2</accession>
<proteinExistence type="predicted"/>
<dbReference type="InterPro" id="IPR033133">
    <property type="entry name" value="PUM-HD"/>
</dbReference>
<evidence type="ECO:0000256" key="1">
    <source>
        <dbReference type="ARBA" id="ARBA00022737"/>
    </source>
</evidence>
<dbReference type="OrthoDB" id="668540at2759"/>
<keyword evidence="1" id="KW-0677">Repeat</keyword>
<keyword evidence="7" id="KW-1185">Reference proteome</keyword>
<protein>
    <recommendedName>
        <fullName evidence="5">PUM-HD domain-containing protein</fullName>
    </recommendedName>
</protein>
<feature type="repeat" description="Pumilio" evidence="4">
    <location>
        <begin position="285"/>
        <end position="320"/>
    </location>
</feature>
<dbReference type="GO" id="GO:0003729">
    <property type="term" value="F:mRNA binding"/>
    <property type="evidence" value="ECO:0007669"/>
    <property type="project" value="TreeGrafter"/>
</dbReference>
<dbReference type="GO" id="GO:0006417">
    <property type="term" value="P:regulation of translation"/>
    <property type="evidence" value="ECO:0007669"/>
    <property type="project" value="UniProtKB-KW"/>
</dbReference>
<dbReference type="Pfam" id="PF00806">
    <property type="entry name" value="PUF"/>
    <property type="match status" value="4"/>
</dbReference>
<evidence type="ECO:0000313" key="6">
    <source>
        <dbReference type="EMBL" id="KAG6392399.1"/>
    </source>
</evidence>
<sequence length="438" mass="48502">MNPSPSSSMDNPTPNHAQSFSLRFGNFKMCSDGNLELAAPTATAVADKSCLPEQGLEFDYKPGVFPPSTSKNNQLFLDQDSNFVPDNGFSSITNNVVYTGCDVGSTSNVESGPQIDLSWLQELLKRGDPVDINMLLLIMQGSYLPLMTDQALSSVFKKLVGSCRSNQLDLIVEDVLLSSQSFINAAFCKQGASSICKLIKRVKKPSQALAITQIFSTQFLAMMTDDTAKSVIQTCFDCFLQPNKVLYEQAILYCQDLAKDKVGCISLNELIEKISGGERLRLLNTIAACSAELSFHEYGNYVVQCLLSLRNEPTLSSLVVLGLRGRIVELSQQRGGSHVVEKCMMASDLGLVYVVKEIIITPQAPMLLAQDLYGNYVIQKAFKETKERGLERLCELLMKTLEPYRRELNQTKCGKIVLGFLKDATTAYKKNTLVWRRL</sequence>
<dbReference type="SMART" id="SM00025">
    <property type="entry name" value="Pumilio"/>
    <property type="match status" value="6"/>
</dbReference>
<keyword evidence="2" id="KW-0810">Translation regulation</keyword>
<evidence type="ECO:0000256" key="4">
    <source>
        <dbReference type="PROSITE-ProRule" id="PRU00317"/>
    </source>
</evidence>
<dbReference type="AlphaFoldDB" id="A0A8X8Z5Y2"/>
<evidence type="ECO:0000313" key="7">
    <source>
        <dbReference type="Proteomes" id="UP000298416"/>
    </source>
</evidence>
<dbReference type="Proteomes" id="UP000298416">
    <property type="component" value="Unassembled WGS sequence"/>
</dbReference>
<dbReference type="InterPro" id="IPR011989">
    <property type="entry name" value="ARM-like"/>
</dbReference>
<evidence type="ECO:0000259" key="5">
    <source>
        <dbReference type="PROSITE" id="PS50303"/>
    </source>
</evidence>
<gene>
    <name evidence="6" type="ORF">SASPL_146617</name>
</gene>
<dbReference type="GO" id="GO:0005737">
    <property type="term" value="C:cytoplasm"/>
    <property type="evidence" value="ECO:0007669"/>
    <property type="project" value="TreeGrafter"/>
</dbReference>